<proteinExistence type="predicted"/>
<evidence type="ECO:0000313" key="2">
    <source>
        <dbReference type="Proteomes" id="UP001180842"/>
    </source>
</evidence>
<name>A0AAE4L1L4_9ENTE</name>
<organism evidence="1 2">
    <name type="scientific">Enterococcus pseudoavium</name>
    <dbReference type="NCBI Taxonomy" id="44007"/>
    <lineage>
        <taxon>Bacteria</taxon>
        <taxon>Bacillati</taxon>
        <taxon>Bacillota</taxon>
        <taxon>Bacilli</taxon>
        <taxon>Lactobacillales</taxon>
        <taxon>Enterococcaceae</taxon>
        <taxon>Enterococcus</taxon>
    </lineage>
</organism>
<sequence length="226" mass="25539">MDTYLQRKKRGWVESSELLAFQDHSVAELLVLLSDEQTLLRTIAAHLLPINCETTNFLLAALIVEPALYTRLAITEKLESGDQMTARQMLPLLAKIGNNQHSTPIDPSKKNSFPLPRDLIARSLGRMQPSIFPTLLAAATDLPVLKLSELIDAIGYLAFYHAELTTSEHFEALLKIKNAHKEEPLIQWKFLICFSAFPQSAPLLQQEKQFVPEAQRSLKLLQRKKV</sequence>
<comment type="caution">
    <text evidence="1">The sequence shown here is derived from an EMBL/GenBank/DDBJ whole genome shotgun (WGS) entry which is preliminary data.</text>
</comment>
<accession>A0AAE4L1L4</accession>
<protein>
    <submittedName>
        <fullName evidence="1">Uncharacterized protein</fullName>
    </submittedName>
</protein>
<dbReference type="AlphaFoldDB" id="A0AAE4L1L4"/>
<gene>
    <name evidence="1" type="ORF">P7H00_01385</name>
</gene>
<dbReference type="EMBL" id="JARQAI010000001">
    <property type="protein sequence ID" value="MDT2735783.1"/>
    <property type="molecule type" value="Genomic_DNA"/>
</dbReference>
<dbReference type="RefSeq" id="WP_311796428.1">
    <property type="nucleotide sequence ID" value="NZ_JARQAI010000001.1"/>
</dbReference>
<reference evidence="1" key="1">
    <citation type="submission" date="2023-03" db="EMBL/GenBank/DDBJ databases">
        <authorList>
            <person name="Shen W."/>
            <person name="Cai J."/>
        </authorList>
    </citation>
    <scope>NUCLEOTIDE SEQUENCE</scope>
    <source>
        <strain evidence="1">P69-2</strain>
    </source>
</reference>
<dbReference type="Proteomes" id="UP001180842">
    <property type="component" value="Unassembled WGS sequence"/>
</dbReference>
<evidence type="ECO:0000313" key="1">
    <source>
        <dbReference type="EMBL" id="MDT2735783.1"/>
    </source>
</evidence>